<gene>
    <name evidence="1" type="ORF">C942_03056</name>
</gene>
<proteinExistence type="predicted"/>
<dbReference type="EMBL" id="AMZO01000033">
    <property type="protein sequence ID" value="ELR63977.1"/>
    <property type="molecule type" value="Genomic_DNA"/>
</dbReference>
<protein>
    <submittedName>
        <fullName evidence="1">Uncharacterized protein</fullName>
    </submittedName>
</protein>
<name>L8J924_9GAMM</name>
<keyword evidence="2" id="KW-1185">Reference proteome</keyword>
<dbReference type="Proteomes" id="UP000011134">
    <property type="component" value="Unassembled WGS sequence"/>
</dbReference>
<evidence type="ECO:0000313" key="2">
    <source>
        <dbReference type="Proteomes" id="UP000011134"/>
    </source>
</evidence>
<dbReference type="AlphaFoldDB" id="L8J924"/>
<comment type="caution">
    <text evidence="1">The sequence shown here is derived from an EMBL/GenBank/DDBJ whole genome shotgun (WGS) entry which is preliminary data.</text>
</comment>
<evidence type="ECO:0000313" key="1">
    <source>
        <dbReference type="EMBL" id="ELR63977.1"/>
    </source>
</evidence>
<accession>L8J924</accession>
<sequence>MTKKVQPSTEMISDRKYISQSCYIFTTSADTKQHSCLK</sequence>
<dbReference type="PATRIC" id="fig|1056511.3.peg.3980"/>
<organism evidence="1 2">
    <name type="scientific">Photobacterium marinum</name>
    <dbReference type="NCBI Taxonomy" id="1056511"/>
    <lineage>
        <taxon>Bacteria</taxon>
        <taxon>Pseudomonadati</taxon>
        <taxon>Pseudomonadota</taxon>
        <taxon>Gammaproteobacteria</taxon>
        <taxon>Vibrionales</taxon>
        <taxon>Vibrionaceae</taxon>
        <taxon>Photobacterium</taxon>
    </lineage>
</organism>
<reference evidence="1 2" key="1">
    <citation type="submission" date="2012-12" db="EMBL/GenBank/DDBJ databases">
        <title>Genome Assembly of Photobacterium sp. AK15.</title>
        <authorList>
            <person name="Khatri I."/>
            <person name="Vaidya B."/>
            <person name="Srinivas T.N.R."/>
            <person name="Subramanian S."/>
            <person name="Pinnaka A."/>
        </authorList>
    </citation>
    <scope>NUCLEOTIDE SEQUENCE [LARGE SCALE GENOMIC DNA]</scope>
    <source>
        <strain evidence="1 2">AK15</strain>
    </source>
</reference>